<dbReference type="InterPro" id="IPR036971">
    <property type="entry name" value="PDEase_catalytic_dom_sf"/>
</dbReference>
<feature type="binding site" evidence="3">
    <location>
        <position position="18"/>
    </location>
    <ligand>
        <name>Zn(2+)</name>
        <dbReference type="ChEBI" id="CHEBI:29105"/>
        <label>1</label>
    </ligand>
</feature>
<comment type="caution">
    <text evidence="5">The sequence shown here is derived from an EMBL/GenBank/DDBJ whole genome shotgun (WGS) entry which is preliminary data.</text>
</comment>
<feature type="non-terminal residue" evidence="5">
    <location>
        <position position="74"/>
    </location>
</feature>
<dbReference type="InterPro" id="IPR003607">
    <property type="entry name" value="HD/PDEase_dom"/>
</dbReference>
<dbReference type="CDD" id="cd00077">
    <property type="entry name" value="HDc"/>
    <property type="match status" value="1"/>
</dbReference>
<dbReference type="InterPro" id="IPR023088">
    <property type="entry name" value="PDEase"/>
</dbReference>
<dbReference type="InterPro" id="IPR023174">
    <property type="entry name" value="PDEase_CS"/>
</dbReference>
<dbReference type="PROSITE" id="PS51845">
    <property type="entry name" value="PDEASE_I_2"/>
    <property type="match status" value="1"/>
</dbReference>
<evidence type="ECO:0000313" key="6">
    <source>
        <dbReference type="Proteomes" id="UP000571582"/>
    </source>
</evidence>
<proteinExistence type="predicted"/>
<protein>
    <submittedName>
        <fullName evidence="5">PDE4D phosphodiesterase</fullName>
    </submittedName>
</protein>
<sequence>VFSDLEVLATLFAAAIHDVDHPGVSNQFLINTNSELALLYNDESVLENHHLAVGFRLLQEQGCDIFQNLTRRER</sequence>
<dbReference type="GO" id="GO:0004114">
    <property type="term" value="F:3',5'-cyclic-nucleotide phosphodiesterase activity"/>
    <property type="evidence" value="ECO:0007669"/>
    <property type="project" value="InterPro"/>
</dbReference>
<dbReference type="PANTHER" id="PTHR11347">
    <property type="entry name" value="CYCLIC NUCLEOTIDE PHOSPHODIESTERASE"/>
    <property type="match status" value="1"/>
</dbReference>
<evidence type="ECO:0000256" key="2">
    <source>
        <dbReference type="ARBA" id="ARBA00022801"/>
    </source>
</evidence>
<keyword evidence="1 3" id="KW-0479">Metal-binding</keyword>
<dbReference type="Pfam" id="PF00233">
    <property type="entry name" value="PDEase_I"/>
    <property type="match status" value="1"/>
</dbReference>
<keyword evidence="6" id="KW-1185">Reference proteome</keyword>
<evidence type="ECO:0000256" key="3">
    <source>
        <dbReference type="PIRSR" id="PIRSR623088-3"/>
    </source>
</evidence>
<dbReference type="PROSITE" id="PS00126">
    <property type="entry name" value="PDEASE_I_1"/>
    <property type="match status" value="1"/>
</dbReference>
<reference evidence="5 6" key="1">
    <citation type="submission" date="2019-09" db="EMBL/GenBank/DDBJ databases">
        <title>Bird 10,000 Genomes (B10K) Project - Family phase.</title>
        <authorList>
            <person name="Zhang G."/>
        </authorList>
    </citation>
    <scope>NUCLEOTIDE SEQUENCE [LARGE SCALE GENOMIC DNA]</scope>
    <source>
        <strain evidence="5">B10K-DU-001-15</strain>
        <tissue evidence="5">Muscle</tissue>
    </source>
</reference>
<dbReference type="PRINTS" id="PR00387">
    <property type="entry name" value="PDIESTERASE1"/>
</dbReference>
<evidence type="ECO:0000313" key="5">
    <source>
        <dbReference type="EMBL" id="NXQ31488.1"/>
    </source>
</evidence>
<evidence type="ECO:0000256" key="1">
    <source>
        <dbReference type="ARBA" id="ARBA00022723"/>
    </source>
</evidence>
<dbReference type="Gene3D" id="1.10.1300.10">
    <property type="entry name" value="3'5'-cyclic nucleotide phosphodiesterase, catalytic domain"/>
    <property type="match status" value="1"/>
</dbReference>
<gene>
    <name evidence="5" type="primary">Pde4d_1</name>
    <name evidence="5" type="ORF">ALACHE_R14660</name>
</gene>
<keyword evidence="2" id="KW-0378">Hydrolase</keyword>
<accession>A0A7L2C4R5</accession>
<dbReference type="GO" id="GO:0007165">
    <property type="term" value="P:signal transduction"/>
    <property type="evidence" value="ECO:0007669"/>
    <property type="project" value="InterPro"/>
</dbReference>
<feature type="domain" description="PDEase" evidence="4">
    <location>
        <begin position="1"/>
        <end position="74"/>
    </location>
</feature>
<dbReference type="EMBL" id="VWYE01018102">
    <property type="protein sequence ID" value="NXQ31488.1"/>
    <property type="molecule type" value="Genomic_DNA"/>
</dbReference>
<feature type="binding site" evidence="3">
    <location>
        <position position="18"/>
    </location>
    <ligand>
        <name>Zn(2+)</name>
        <dbReference type="ChEBI" id="CHEBI:29105"/>
        <label>2</label>
    </ligand>
</feature>
<evidence type="ECO:0000259" key="4">
    <source>
        <dbReference type="PROSITE" id="PS51845"/>
    </source>
</evidence>
<feature type="non-terminal residue" evidence="5">
    <location>
        <position position="1"/>
    </location>
</feature>
<dbReference type="GO" id="GO:0046872">
    <property type="term" value="F:metal ion binding"/>
    <property type="evidence" value="ECO:0007669"/>
    <property type="project" value="UniProtKB-KW"/>
</dbReference>
<dbReference type="InterPro" id="IPR002073">
    <property type="entry name" value="PDEase_catalytic_dom"/>
</dbReference>
<dbReference type="AlphaFoldDB" id="A0A7L2C4R5"/>
<dbReference type="Proteomes" id="UP000571582">
    <property type="component" value="Unassembled WGS sequence"/>
</dbReference>
<organism evidence="5 6">
    <name type="scientific">Alaudala cheleensis</name>
    <name type="common">Asian short-toed lark</name>
    <dbReference type="NCBI Taxonomy" id="670337"/>
    <lineage>
        <taxon>Eukaryota</taxon>
        <taxon>Metazoa</taxon>
        <taxon>Chordata</taxon>
        <taxon>Craniata</taxon>
        <taxon>Vertebrata</taxon>
        <taxon>Euteleostomi</taxon>
        <taxon>Archelosauria</taxon>
        <taxon>Archosauria</taxon>
        <taxon>Dinosauria</taxon>
        <taxon>Saurischia</taxon>
        <taxon>Theropoda</taxon>
        <taxon>Coelurosauria</taxon>
        <taxon>Aves</taxon>
        <taxon>Neognathae</taxon>
        <taxon>Neoaves</taxon>
        <taxon>Telluraves</taxon>
        <taxon>Australaves</taxon>
        <taxon>Passeriformes</taxon>
        <taxon>Sylvioidea</taxon>
        <taxon>Alaudidae</taxon>
        <taxon>Alaudala</taxon>
    </lineage>
</organism>
<name>A0A7L2C4R5_9PASS</name>
<feature type="binding site" evidence="3">
    <location>
        <position position="17"/>
    </location>
    <ligand>
        <name>Zn(2+)</name>
        <dbReference type="ChEBI" id="CHEBI:29105"/>
        <label>1</label>
    </ligand>
</feature>
<dbReference type="SUPFAM" id="SSF109604">
    <property type="entry name" value="HD-domain/PDEase-like"/>
    <property type="match status" value="1"/>
</dbReference>